<feature type="compositionally biased region" description="Basic and acidic residues" evidence="1">
    <location>
        <begin position="63"/>
        <end position="80"/>
    </location>
</feature>
<dbReference type="InterPro" id="IPR024072">
    <property type="entry name" value="DHFR-like_dom_sf"/>
</dbReference>
<dbReference type="Pfam" id="PF01872">
    <property type="entry name" value="RibD_C"/>
    <property type="match status" value="1"/>
</dbReference>
<dbReference type="SUPFAM" id="SSF53597">
    <property type="entry name" value="Dihydrofolate reductase-like"/>
    <property type="match status" value="1"/>
</dbReference>
<evidence type="ECO:0000313" key="4">
    <source>
        <dbReference type="Proteomes" id="UP001501251"/>
    </source>
</evidence>
<dbReference type="PANTHER" id="PTHR38011:SF12">
    <property type="entry name" value="BIFUNCTIONAL DEAMINASE-REDUCTASE DOMAIN PROTEIN"/>
    <property type="match status" value="1"/>
</dbReference>
<dbReference type="Proteomes" id="UP001501251">
    <property type="component" value="Unassembled WGS sequence"/>
</dbReference>
<evidence type="ECO:0000256" key="1">
    <source>
        <dbReference type="SAM" id="MobiDB-lite"/>
    </source>
</evidence>
<feature type="region of interest" description="Disordered" evidence="1">
    <location>
        <begin position="63"/>
        <end position="108"/>
    </location>
</feature>
<comment type="caution">
    <text evidence="3">The sequence shown here is derived from an EMBL/GenBank/DDBJ whole genome shotgun (WGS) entry which is preliminary data.</text>
</comment>
<evidence type="ECO:0000259" key="2">
    <source>
        <dbReference type="Pfam" id="PF01872"/>
    </source>
</evidence>
<sequence length="306" mass="32994">MVTTKLEGADGPFLPKAPNRSGTRLVVNEAVTTYTRAVNRADFAVSGRTTWGRSHRGVVADTRDGIRPRGREDPHSEKRFRPACRGTVDGSDFSVKAPDGRRNAGGSEMSKVTCDIAMSLDGFVAGPNQSLEHPLGEGAEECLHRWMFEEPERHTAVIEAITAAGAFIMGRNMFGPGRGAWDLGWSGWWGEEPPYHAPVFVLTHHPREPLTMKGGTTFFFVTDGIEAAMAQAREVAGDRDVAVAGGAETVNQYLAAGLIDELRLHVAPVILGRGERLLANIGNITLEPIGDPAGTSLVTHLAYRVT</sequence>
<dbReference type="InterPro" id="IPR002734">
    <property type="entry name" value="RibDG_C"/>
</dbReference>
<dbReference type="PANTHER" id="PTHR38011">
    <property type="entry name" value="DIHYDROFOLATE REDUCTASE FAMILY PROTEIN (AFU_ORTHOLOGUE AFUA_8G06820)"/>
    <property type="match status" value="1"/>
</dbReference>
<proteinExistence type="predicted"/>
<keyword evidence="4" id="KW-1185">Reference proteome</keyword>
<reference evidence="4" key="1">
    <citation type="journal article" date="2019" name="Int. J. Syst. Evol. Microbiol.">
        <title>The Global Catalogue of Microorganisms (GCM) 10K type strain sequencing project: providing services to taxonomists for standard genome sequencing and annotation.</title>
        <authorList>
            <consortium name="The Broad Institute Genomics Platform"/>
            <consortium name="The Broad Institute Genome Sequencing Center for Infectious Disease"/>
            <person name="Wu L."/>
            <person name="Ma J."/>
        </authorList>
    </citation>
    <scope>NUCLEOTIDE SEQUENCE [LARGE SCALE GENOMIC DNA]</scope>
    <source>
        <strain evidence="4">JCM 17388</strain>
    </source>
</reference>
<evidence type="ECO:0000313" key="3">
    <source>
        <dbReference type="EMBL" id="GAA4195070.1"/>
    </source>
</evidence>
<protein>
    <recommendedName>
        <fullName evidence="2">Bacterial bifunctional deaminase-reductase C-terminal domain-containing protein</fullName>
    </recommendedName>
</protein>
<organism evidence="3 4">
    <name type="scientific">Streptosporangium oxazolinicum</name>
    <dbReference type="NCBI Taxonomy" id="909287"/>
    <lineage>
        <taxon>Bacteria</taxon>
        <taxon>Bacillati</taxon>
        <taxon>Actinomycetota</taxon>
        <taxon>Actinomycetes</taxon>
        <taxon>Streptosporangiales</taxon>
        <taxon>Streptosporangiaceae</taxon>
        <taxon>Streptosporangium</taxon>
    </lineage>
</organism>
<feature type="region of interest" description="Disordered" evidence="1">
    <location>
        <begin position="1"/>
        <end position="20"/>
    </location>
</feature>
<gene>
    <name evidence="3" type="ORF">GCM10022252_40350</name>
</gene>
<feature type="domain" description="Bacterial bifunctional deaminase-reductase C-terminal" evidence="2">
    <location>
        <begin position="111"/>
        <end position="282"/>
    </location>
</feature>
<accession>A0ABP8B0M9</accession>
<dbReference type="EMBL" id="BAABAQ010000007">
    <property type="protein sequence ID" value="GAA4195070.1"/>
    <property type="molecule type" value="Genomic_DNA"/>
</dbReference>
<dbReference type="Gene3D" id="3.40.430.10">
    <property type="entry name" value="Dihydrofolate Reductase, subunit A"/>
    <property type="match status" value="1"/>
</dbReference>
<name>A0ABP8B0M9_9ACTN</name>
<dbReference type="InterPro" id="IPR050765">
    <property type="entry name" value="Riboflavin_Biosynth_HTPR"/>
</dbReference>